<accession>A0A376LGE7</accession>
<dbReference type="AlphaFoldDB" id="A0A376LGE7"/>
<keyword evidence="1" id="KW-1133">Transmembrane helix</keyword>
<dbReference type="Proteomes" id="UP000254877">
    <property type="component" value="Unassembled WGS sequence"/>
</dbReference>
<protein>
    <submittedName>
        <fullName evidence="2">Protein HflC</fullName>
    </submittedName>
</protein>
<organism evidence="2 3">
    <name type="scientific">Escherichia coli</name>
    <dbReference type="NCBI Taxonomy" id="562"/>
    <lineage>
        <taxon>Bacteria</taxon>
        <taxon>Pseudomonadati</taxon>
        <taxon>Pseudomonadota</taxon>
        <taxon>Gammaproteobacteria</taxon>
        <taxon>Enterobacterales</taxon>
        <taxon>Enterobacteriaceae</taxon>
        <taxon>Escherichia</taxon>
    </lineage>
</organism>
<name>A0A376LGE7_ECOLX</name>
<dbReference type="EMBL" id="UGAB01000002">
    <property type="protein sequence ID" value="STF43266.1"/>
    <property type="molecule type" value="Genomic_DNA"/>
</dbReference>
<keyword evidence="1" id="KW-0812">Transmembrane</keyword>
<feature type="transmembrane region" description="Helical" evidence="1">
    <location>
        <begin position="5"/>
        <end position="22"/>
    </location>
</feature>
<keyword evidence="1" id="KW-0472">Membrane</keyword>
<reference evidence="2 3" key="1">
    <citation type="submission" date="2018-06" db="EMBL/GenBank/DDBJ databases">
        <authorList>
            <consortium name="Pathogen Informatics"/>
            <person name="Doyle S."/>
        </authorList>
    </citation>
    <scope>NUCLEOTIDE SEQUENCE [LARGE SCALE GENOMIC DNA]</scope>
    <source>
        <strain evidence="2 3">NCTC7928</strain>
    </source>
</reference>
<evidence type="ECO:0000256" key="1">
    <source>
        <dbReference type="SAM" id="Phobius"/>
    </source>
</evidence>
<evidence type="ECO:0000313" key="2">
    <source>
        <dbReference type="EMBL" id="STF43266.1"/>
    </source>
</evidence>
<proteinExistence type="predicted"/>
<sequence>MRKSVIAIIIIVLVVLYMSVFVVKEGERGITLRFGKYCVTMTTNLWFMSRVCISRYRSLKR</sequence>
<evidence type="ECO:0000313" key="3">
    <source>
        <dbReference type="Proteomes" id="UP000254877"/>
    </source>
</evidence>
<gene>
    <name evidence="2" type="primary">hflC_2</name>
    <name evidence="2" type="ORF">NCTC7928_03958</name>
</gene>